<protein>
    <submittedName>
        <fullName evidence="4">Uncharacterized protein</fullName>
    </submittedName>
</protein>
<keyword evidence="1" id="KW-0436">Ligase</keyword>
<keyword evidence="3" id="KW-0067">ATP-binding</keyword>
<sequence>MDDRKNNLTEEICNVANSYGMRFIGPNCLGVFNNWYNPEDENSAFNIAIWEILKKGNFSIASQSGTLSSHIWFDPSSVDLGLSKSLSVGNEANIDKVDEFQLAELKTNAKLAKLANKFGVQVILESLGGHINANDIIKHVKLYKKLSNNRPLFVSGPLPIDTATGHDHI</sequence>
<dbReference type="Gene3D" id="3.40.50.720">
    <property type="entry name" value="NAD(P)-binding Rossmann-like Domain"/>
    <property type="match status" value="1"/>
</dbReference>
<dbReference type="GO" id="GO:0005524">
    <property type="term" value="F:ATP binding"/>
    <property type="evidence" value="ECO:0007669"/>
    <property type="project" value="UniProtKB-KW"/>
</dbReference>
<dbReference type="AlphaFoldDB" id="X1D2S4"/>
<dbReference type="GO" id="GO:0051536">
    <property type="term" value="F:iron-sulfur cluster binding"/>
    <property type="evidence" value="ECO:0007669"/>
    <property type="project" value="InterPro"/>
</dbReference>
<dbReference type="EMBL" id="BART01022935">
    <property type="protein sequence ID" value="GAH02540.1"/>
    <property type="molecule type" value="Genomic_DNA"/>
</dbReference>
<organism evidence="4">
    <name type="scientific">marine sediment metagenome</name>
    <dbReference type="NCBI Taxonomy" id="412755"/>
    <lineage>
        <taxon>unclassified sequences</taxon>
        <taxon>metagenomes</taxon>
        <taxon>ecological metagenomes</taxon>
    </lineage>
</organism>
<dbReference type="InterPro" id="IPR051538">
    <property type="entry name" value="Acyl-CoA_Synth/Transferase"/>
</dbReference>
<evidence type="ECO:0000313" key="4">
    <source>
        <dbReference type="EMBL" id="GAH02540.1"/>
    </source>
</evidence>
<name>X1D2S4_9ZZZZ</name>
<evidence type="ECO:0000256" key="1">
    <source>
        <dbReference type="ARBA" id="ARBA00022598"/>
    </source>
</evidence>
<dbReference type="InterPro" id="IPR016102">
    <property type="entry name" value="Succinyl-CoA_synth-like"/>
</dbReference>
<evidence type="ECO:0000256" key="3">
    <source>
        <dbReference type="ARBA" id="ARBA00022840"/>
    </source>
</evidence>
<dbReference type="Gene3D" id="3.20.20.540">
    <property type="entry name" value="Radical SAM ThiC family, central domain"/>
    <property type="match status" value="1"/>
</dbReference>
<keyword evidence="2" id="KW-0547">Nucleotide-binding</keyword>
<accession>X1D2S4</accession>
<evidence type="ECO:0000256" key="2">
    <source>
        <dbReference type="ARBA" id="ARBA00022741"/>
    </source>
</evidence>
<feature type="non-terminal residue" evidence="4">
    <location>
        <position position="169"/>
    </location>
</feature>
<dbReference type="Pfam" id="PF01964">
    <property type="entry name" value="ThiC_Rad_SAM"/>
    <property type="match status" value="1"/>
</dbReference>
<dbReference type="InterPro" id="IPR002817">
    <property type="entry name" value="ThiC/BzaA/B"/>
</dbReference>
<dbReference type="InterPro" id="IPR038521">
    <property type="entry name" value="ThiC/Bza_core_dom"/>
</dbReference>
<dbReference type="PANTHER" id="PTHR43334">
    <property type="entry name" value="ACETATE--COA LIGASE [ADP-FORMING]"/>
    <property type="match status" value="1"/>
</dbReference>
<proteinExistence type="predicted"/>
<reference evidence="4" key="1">
    <citation type="journal article" date="2014" name="Front. Microbiol.">
        <title>High frequency of phylogenetically diverse reductive dehalogenase-homologous genes in deep subseafloor sedimentary metagenomes.</title>
        <authorList>
            <person name="Kawai M."/>
            <person name="Futagami T."/>
            <person name="Toyoda A."/>
            <person name="Takaki Y."/>
            <person name="Nishi S."/>
            <person name="Hori S."/>
            <person name="Arai W."/>
            <person name="Tsubouchi T."/>
            <person name="Morono Y."/>
            <person name="Uchiyama I."/>
            <person name="Ito T."/>
            <person name="Fujiyama A."/>
            <person name="Inagaki F."/>
            <person name="Takami H."/>
        </authorList>
    </citation>
    <scope>NUCLEOTIDE SEQUENCE</scope>
    <source>
        <strain evidence="4">Expedition CK06-06</strain>
    </source>
</reference>
<dbReference type="GO" id="GO:0009228">
    <property type="term" value="P:thiamine biosynthetic process"/>
    <property type="evidence" value="ECO:0007669"/>
    <property type="project" value="InterPro"/>
</dbReference>
<dbReference type="GO" id="GO:0016874">
    <property type="term" value="F:ligase activity"/>
    <property type="evidence" value="ECO:0007669"/>
    <property type="project" value="UniProtKB-KW"/>
</dbReference>
<dbReference type="SUPFAM" id="SSF52210">
    <property type="entry name" value="Succinyl-CoA synthetase domains"/>
    <property type="match status" value="1"/>
</dbReference>
<comment type="caution">
    <text evidence="4">The sequence shown here is derived from an EMBL/GenBank/DDBJ whole genome shotgun (WGS) entry which is preliminary data.</text>
</comment>
<dbReference type="PANTHER" id="PTHR43334:SF1">
    <property type="entry name" value="3-HYDROXYPROPIONATE--COA LIGASE [ADP-FORMING]"/>
    <property type="match status" value="1"/>
</dbReference>
<gene>
    <name evidence="4" type="ORF">S01H4_41876</name>
</gene>